<feature type="region of interest" description="Disordered" evidence="3">
    <location>
        <begin position="1"/>
        <end position="20"/>
    </location>
</feature>
<dbReference type="PROSITE" id="PS50096">
    <property type="entry name" value="IQ"/>
    <property type="match status" value="1"/>
</dbReference>
<evidence type="ECO:0000313" key="5">
    <source>
        <dbReference type="Proteomes" id="UP000886520"/>
    </source>
</evidence>
<feature type="region of interest" description="Disordered" evidence="3">
    <location>
        <begin position="539"/>
        <end position="571"/>
    </location>
</feature>
<dbReference type="PANTHER" id="PTHR32295">
    <property type="entry name" value="IQ-DOMAIN 5-RELATED"/>
    <property type="match status" value="1"/>
</dbReference>
<sequence>MQSRSVTTINSSNKKLQSPRAQLVQAGGVNSIRGNVSSNIRPVMRHKGDIKAQEDHNSRHARAVAAASAAAAEAAAVAAQAAAEVMRLTGYSSTPHGQYSPPLDDFSLDDFFIASQAQRAAALIQSAYRGHLESSSDTKTLLLICRVCGRKRVLSTFLLGWFNRVSSMKMVTKAPEVPGKNLTQNVESVEKKTSHLPLTQCAWSTFSRQALRAPKGLVKLQAVVRGHLVRRQARISLQCMQALVRLQARVRAWQVKAALQLAAAAEEQGQGQGLMLPPAFLQSLPTNITSQLQETPSHHHRRLSPFRNEASAHSPALVSPLLGPFDQSMQPHPPNRPMDTFSRAGSLISSEDSRDWDNSALSKEEIEMKALKKQHALALRQKALSYAENNQRTPTRSIGTRMPSEYYQAQQQKTNKSSFHEAEPEKLHRDWSWLEGWMAAHGATSVWESNAAALWESRDERRDRDDEDDPMMYGHMYGSHHELADVEYEDNASHSLLHDLINSDDDPAIKIIEMDRVGTPPASRSPYSSSRTLQHLNNTHHHHHHHHHHAMSSSRLHHVASPHLQPSNLLL</sequence>
<dbReference type="PANTHER" id="PTHR32295:SF6">
    <property type="entry name" value="PROTEIN IQ-DOMAIN 18"/>
    <property type="match status" value="1"/>
</dbReference>
<organism evidence="4 5">
    <name type="scientific">Adiantum capillus-veneris</name>
    <name type="common">Maidenhair fern</name>
    <dbReference type="NCBI Taxonomy" id="13818"/>
    <lineage>
        <taxon>Eukaryota</taxon>
        <taxon>Viridiplantae</taxon>
        <taxon>Streptophyta</taxon>
        <taxon>Embryophyta</taxon>
        <taxon>Tracheophyta</taxon>
        <taxon>Polypodiopsida</taxon>
        <taxon>Polypodiidae</taxon>
        <taxon>Polypodiales</taxon>
        <taxon>Pteridineae</taxon>
        <taxon>Pteridaceae</taxon>
        <taxon>Vittarioideae</taxon>
        <taxon>Adiantum</taxon>
    </lineage>
</organism>
<proteinExistence type="inferred from homology"/>
<dbReference type="GO" id="GO:0005516">
    <property type="term" value="F:calmodulin binding"/>
    <property type="evidence" value="ECO:0007669"/>
    <property type="project" value="UniProtKB-KW"/>
</dbReference>
<protein>
    <recommendedName>
        <fullName evidence="6">DUF4005 domain-containing protein</fullName>
    </recommendedName>
</protein>
<dbReference type="EMBL" id="JABFUD020000004">
    <property type="protein sequence ID" value="KAI5080416.1"/>
    <property type="molecule type" value="Genomic_DNA"/>
</dbReference>
<evidence type="ECO:0000256" key="3">
    <source>
        <dbReference type="SAM" id="MobiDB-lite"/>
    </source>
</evidence>
<name>A0A9D4V5X7_ADICA</name>
<keyword evidence="1" id="KW-0112">Calmodulin-binding</keyword>
<keyword evidence="5" id="KW-1185">Reference proteome</keyword>
<feature type="compositionally biased region" description="Basic residues" evidence="3">
    <location>
        <begin position="539"/>
        <end position="560"/>
    </location>
</feature>
<dbReference type="SMART" id="SM00015">
    <property type="entry name" value="IQ"/>
    <property type="match status" value="2"/>
</dbReference>
<gene>
    <name evidence="4" type="ORF">GOP47_0003599</name>
</gene>
<dbReference type="OrthoDB" id="694295at2759"/>
<dbReference type="Proteomes" id="UP000886520">
    <property type="component" value="Chromosome 4"/>
</dbReference>
<evidence type="ECO:0008006" key="6">
    <source>
        <dbReference type="Google" id="ProtNLM"/>
    </source>
</evidence>
<dbReference type="Pfam" id="PF00612">
    <property type="entry name" value="IQ"/>
    <property type="match status" value="2"/>
</dbReference>
<evidence type="ECO:0000256" key="2">
    <source>
        <dbReference type="ARBA" id="ARBA00024341"/>
    </source>
</evidence>
<reference evidence="4" key="1">
    <citation type="submission" date="2021-01" db="EMBL/GenBank/DDBJ databases">
        <title>Adiantum capillus-veneris genome.</title>
        <authorList>
            <person name="Fang Y."/>
            <person name="Liao Q."/>
        </authorList>
    </citation>
    <scope>NUCLEOTIDE SEQUENCE</scope>
    <source>
        <strain evidence="4">H3</strain>
        <tissue evidence="4">Leaf</tissue>
    </source>
</reference>
<dbReference type="InterPro" id="IPR000048">
    <property type="entry name" value="IQ_motif_EF-hand-BS"/>
</dbReference>
<accession>A0A9D4V5X7</accession>
<dbReference type="AlphaFoldDB" id="A0A9D4V5X7"/>
<comment type="caution">
    <text evidence="4">The sequence shown here is derived from an EMBL/GenBank/DDBJ whole genome shotgun (WGS) entry which is preliminary data.</text>
</comment>
<comment type="similarity">
    <text evidence="2">Belongs to the IQD family.</text>
</comment>
<evidence type="ECO:0000313" key="4">
    <source>
        <dbReference type="EMBL" id="KAI5080416.1"/>
    </source>
</evidence>
<evidence type="ECO:0000256" key="1">
    <source>
        <dbReference type="ARBA" id="ARBA00022860"/>
    </source>
</evidence>